<feature type="domain" description="NAD-dependent epimerase/dehydratase" evidence="4">
    <location>
        <begin position="5"/>
        <end position="163"/>
    </location>
</feature>
<reference evidence="5 6" key="1">
    <citation type="submission" date="2023-12" db="EMBL/GenBank/DDBJ databases">
        <title>Streptomyces sp. V4-01.</title>
        <authorList>
            <person name="Somphong A."/>
            <person name="Phongsopitanun W."/>
        </authorList>
    </citation>
    <scope>NUCLEOTIDE SEQUENCE [LARGE SCALE GENOMIC DNA]</scope>
    <source>
        <strain evidence="5 6">V4-01</strain>
    </source>
</reference>
<dbReference type="RefSeq" id="WP_330795287.1">
    <property type="nucleotide sequence ID" value="NZ_JAZEWV010000009.1"/>
</dbReference>
<evidence type="ECO:0000256" key="1">
    <source>
        <dbReference type="ARBA" id="ARBA00007637"/>
    </source>
</evidence>
<keyword evidence="6" id="KW-1185">Reference proteome</keyword>
<comment type="caution">
    <text evidence="5">The sequence shown here is derived from an EMBL/GenBank/DDBJ whole genome shotgun (WGS) entry which is preliminary data.</text>
</comment>
<dbReference type="Gene3D" id="3.40.50.720">
    <property type="entry name" value="NAD(P)-binding Rossmann-like Domain"/>
    <property type="match status" value="1"/>
</dbReference>
<dbReference type="Pfam" id="PF01370">
    <property type="entry name" value="Epimerase"/>
    <property type="match status" value="1"/>
</dbReference>
<evidence type="ECO:0000256" key="2">
    <source>
        <dbReference type="ARBA" id="ARBA00023002"/>
    </source>
</evidence>
<evidence type="ECO:0000256" key="3">
    <source>
        <dbReference type="ARBA" id="ARBA00023027"/>
    </source>
</evidence>
<dbReference type="PANTHER" id="PTHR43103">
    <property type="entry name" value="NUCLEOSIDE-DIPHOSPHATE-SUGAR EPIMERASE"/>
    <property type="match status" value="1"/>
</dbReference>
<name>A0ABU7PBF2_9ACTN</name>
<evidence type="ECO:0000259" key="4">
    <source>
        <dbReference type="Pfam" id="PF01370"/>
    </source>
</evidence>
<dbReference type="EMBL" id="JAZEWV010000009">
    <property type="protein sequence ID" value="MEE4543137.1"/>
    <property type="molecule type" value="Genomic_DNA"/>
</dbReference>
<comment type="similarity">
    <text evidence="1">Belongs to the NAD(P)-dependent epimerase/dehydratase family.</text>
</comment>
<dbReference type="Proteomes" id="UP001344658">
    <property type="component" value="Unassembled WGS sequence"/>
</dbReference>
<evidence type="ECO:0000313" key="5">
    <source>
        <dbReference type="EMBL" id="MEE4543137.1"/>
    </source>
</evidence>
<keyword evidence="3" id="KW-0520">NAD</keyword>
<dbReference type="InterPro" id="IPR001509">
    <property type="entry name" value="Epimerase_deHydtase"/>
</dbReference>
<evidence type="ECO:0000313" key="6">
    <source>
        <dbReference type="Proteomes" id="UP001344658"/>
    </source>
</evidence>
<protein>
    <submittedName>
        <fullName evidence="5">NAD(P)-dependent oxidoreductase</fullName>
    </submittedName>
</protein>
<dbReference type="CDD" id="cd08946">
    <property type="entry name" value="SDR_e"/>
    <property type="match status" value="1"/>
</dbReference>
<dbReference type="InterPro" id="IPR036291">
    <property type="entry name" value="NAD(P)-bd_dom_sf"/>
</dbReference>
<organism evidence="5 6">
    <name type="scientific">Actinacidiphila polyblastidii</name>
    <dbReference type="NCBI Taxonomy" id="3110430"/>
    <lineage>
        <taxon>Bacteria</taxon>
        <taxon>Bacillati</taxon>
        <taxon>Actinomycetota</taxon>
        <taxon>Actinomycetes</taxon>
        <taxon>Kitasatosporales</taxon>
        <taxon>Streptomycetaceae</taxon>
        <taxon>Actinacidiphila</taxon>
    </lineage>
</organism>
<accession>A0ABU7PBF2</accession>
<proteinExistence type="inferred from homology"/>
<gene>
    <name evidence="5" type="ORF">V2S66_14310</name>
</gene>
<keyword evidence="2" id="KW-0560">Oxidoreductase</keyword>
<dbReference type="SUPFAM" id="SSF51735">
    <property type="entry name" value="NAD(P)-binding Rossmann-fold domains"/>
    <property type="match status" value="1"/>
</dbReference>
<dbReference type="PANTHER" id="PTHR43103:SF5">
    <property type="entry name" value="4-EPIMERASE, PUTATIVE (AFU_ORTHOLOGUE AFUA_7G00360)-RELATED"/>
    <property type="match status" value="1"/>
</dbReference>
<sequence length="267" mass="27915">MPRTVLITGAAGGVGGFLRAGLPGLGWHVRGFDLAAPPDAGPDWTVGDITDPVALAAAAAGVDAVVHLAGIPGEAAFADLLHANIDGTYQVFEAARRAGVRRVVYASSNHAVGFHSRESSLGVEVRPRPDTCYGVTKVFGEALGSLYADRHGMEVACVRIGSCFPRPTTVRMLSTWLSPGDAVGLTHALLTATGLRYEILYGVSANSRGWWDLAPARRLGYRPRDDAEVHAADVLAACGPLPLGDPDARYVGGRMAGQRFGGVSPFS</sequence>